<dbReference type="SUPFAM" id="SSF56300">
    <property type="entry name" value="Metallo-dependent phosphatases"/>
    <property type="match status" value="1"/>
</dbReference>
<organism evidence="1 2">
    <name type="scientific">Baekduia soli</name>
    <dbReference type="NCBI Taxonomy" id="496014"/>
    <lineage>
        <taxon>Bacteria</taxon>
        <taxon>Bacillati</taxon>
        <taxon>Actinomycetota</taxon>
        <taxon>Thermoleophilia</taxon>
        <taxon>Solirubrobacterales</taxon>
        <taxon>Baekduiaceae</taxon>
        <taxon>Baekduia</taxon>
    </lineage>
</organism>
<name>A0A5B8U079_9ACTN</name>
<dbReference type="Proteomes" id="UP000321805">
    <property type="component" value="Chromosome"/>
</dbReference>
<keyword evidence="2" id="KW-1185">Reference proteome</keyword>
<accession>A0A5B8U079</accession>
<dbReference type="EMBL" id="CP042430">
    <property type="protein sequence ID" value="QEC46383.1"/>
    <property type="molecule type" value="Genomic_DNA"/>
</dbReference>
<dbReference type="KEGG" id="bsol:FSW04_01500"/>
<evidence type="ECO:0000313" key="2">
    <source>
        <dbReference type="Proteomes" id="UP000321805"/>
    </source>
</evidence>
<evidence type="ECO:0000313" key="1">
    <source>
        <dbReference type="EMBL" id="QEC46383.1"/>
    </source>
</evidence>
<proteinExistence type="predicted"/>
<protein>
    <recommendedName>
        <fullName evidence="3">Calcineurin-like phosphoesterase domain-containing protein</fullName>
    </recommendedName>
</protein>
<dbReference type="InterPro" id="IPR029052">
    <property type="entry name" value="Metallo-depent_PP-like"/>
</dbReference>
<sequence>MLGLVLGLAIAAIIAELSHGQTPAPRPTGRQTASDTTIWAVGDAGPAGDDAIARLIARSGAGNVLFLGDVYHQGNQQAFARYARTYGRLAAITSATVGDQDVRDIADGYQAYWHIVLEGPPAPWYALSVGTWQVLSLDSEAAHTPGSSQLSWLSTQLARPGTCRLAFWHRPRFSADAQHGDQTDIAPIWNLLRSHAAIVVAAHARNMQRFKPIDGITEFISGAGGAPLTSSRPDARLAYADAHAYGALRLTLHDDSADYAFVATDGTTLDHGTIPCRP</sequence>
<evidence type="ECO:0008006" key="3">
    <source>
        <dbReference type="Google" id="ProtNLM"/>
    </source>
</evidence>
<dbReference type="Gene3D" id="3.60.21.10">
    <property type="match status" value="1"/>
</dbReference>
<reference evidence="1 2" key="1">
    <citation type="journal article" date="2018" name="J. Microbiol.">
        <title>Baekduia soli gen. nov., sp. nov., a novel bacterium isolated from the soil of Baekdu Mountain and proposal of a novel family name, Baekduiaceae fam. nov.</title>
        <authorList>
            <person name="An D.S."/>
            <person name="Siddiqi M.Z."/>
            <person name="Kim K.H."/>
            <person name="Yu H.S."/>
            <person name="Im W.T."/>
        </authorList>
    </citation>
    <scope>NUCLEOTIDE SEQUENCE [LARGE SCALE GENOMIC DNA]</scope>
    <source>
        <strain evidence="1 2">BR7-21</strain>
    </source>
</reference>
<dbReference type="AlphaFoldDB" id="A0A5B8U079"/>
<dbReference type="OrthoDB" id="9804511at2"/>
<dbReference type="RefSeq" id="WP_146915526.1">
    <property type="nucleotide sequence ID" value="NZ_CP042430.1"/>
</dbReference>
<gene>
    <name evidence="1" type="ORF">FSW04_01500</name>
</gene>